<feature type="chain" id="PRO_5047240170" description="ABC transporter substrate-binding protein" evidence="1">
    <location>
        <begin position="29"/>
        <end position="184"/>
    </location>
</feature>
<dbReference type="Proteomes" id="UP001500432">
    <property type="component" value="Unassembled WGS sequence"/>
</dbReference>
<proteinExistence type="predicted"/>
<comment type="caution">
    <text evidence="2">The sequence shown here is derived from an EMBL/GenBank/DDBJ whole genome shotgun (WGS) entry which is preliminary data.</text>
</comment>
<keyword evidence="3" id="KW-1185">Reference proteome</keyword>
<reference evidence="3" key="1">
    <citation type="journal article" date="2019" name="Int. J. Syst. Evol. Microbiol.">
        <title>The Global Catalogue of Microorganisms (GCM) 10K type strain sequencing project: providing services to taxonomists for standard genome sequencing and annotation.</title>
        <authorList>
            <consortium name="The Broad Institute Genomics Platform"/>
            <consortium name="The Broad Institute Genome Sequencing Center for Infectious Disease"/>
            <person name="Wu L."/>
            <person name="Ma J."/>
        </authorList>
    </citation>
    <scope>NUCLEOTIDE SEQUENCE [LARGE SCALE GENOMIC DNA]</scope>
    <source>
        <strain evidence="3">JCM 16034</strain>
    </source>
</reference>
<name>A0ABP5NVT6_9MICC</name>
<dbReference type="EMBL" id="BAAAQW010000016">
    <property type="protein sequence ID" value="GAA2203680.1"/>
    <property type="molecule type" value="Genomic_DNA"/>
</dbReference>
<keyword evidence="1" id="KW-0732">Signal</keyword>
<evidence type="ECO:0000313" key="3">
    <source>
        <dbReference type="Proteomes" id="UP001500432"/>
    </source>
</evidence>
<feature type="signal peptide" evidence="1">
    <location>
        <begin position="1"/>
        <end position="28"/>
    </location>
</feature>
<evidence type="ECO:0000313" key="2">
    <source>
        <dbReference type="EMBL" id="GAA2203680.1"/>
    </source>
</evidence>
<dbReference type="RefSeq" id="WP_344301331.1">
    <property type="nucleotide sequence ID" value="NZ_BAAAQW010000016.1"/>
</dbReference>
<accession>A0ABP5NVT6</accession>
<evidence type="ECO:0008006" key="4">
    <source>
        <dbReference type="Google" id="ProtNLM"/>
    </source>
</evidence>
<protein>
    <recommendedName>
        <fullName evidence="4">ABC transporter substrate-binding protein</fullName>
    </recommendedName>
</protein>
<organism evidence="2 3">
    <name type="scientific">Sinomonas flava</name>
    <dbReference type="NCBI Taxonomy" id="496857"/>
    <lineage>
        <taxon>Bacteria</taxon>
        <taxon>Bacillati</taxon>
        <taxon>Actinomycetota</taxon>
        <taxon>Actinomycetes</taxon>
        <taxon>Micrococcales</taxon>
        <taxon>Micrococcaceae</taxon>
        <taxon>Sinomonas</taxon>
    </lineage>
</organism>
<evidence type="ECO:0000256" key="1">
    <source>
        <dbReference type="SAM" id="SignalP"/>
    </source>
</evidence>
<gene>
    <name evidence="2" type="ORF">GCM10009849_37000</name>
</gene>
<sequence length="184" mass="18191">MKAKIIAPVLAATLSGAALMGAAVPASAAPTPTAQQAASTPRATAPTTVPITGTATDGVTTFAGTFDLTKFAVQNGQLMAVGTLTGTLTNTVTGVVQNVSQQVSLPVLGGTTSGTCDILHLDLGPLNLDLLGLQVHLNEVVLDITAQSGPGNLLGNLLCSVAGLLDNGTGLNGLATLLNQLLGL</sequence>